<dbReference type="PROSITE" id="PS50172">
    <property type="entry name" value="BRCT"/>
    <property type="match status" value="1"/>
</dbReference>
<dbReference type="SMART" id="SM00292">
    <property type="entry name" value="BRCT"/>
    <property type="match status" value="1"/>
</dbReference>
<evidence type="ECO:0000256" key="4">
    <source>
        <dbReference type="ARBA" id="ARBA00022691"/>
    </source>
</evidence>
<evidence type="ECO:0000313" key="10">
    <source>
        <dbReference type="Proteomes" id="UP001201812"/>
    </source>
</evidence>
<feature type="compositionally biased region" description="Acidic residues" evidence="7">
    <location>
        <begin position="284"/>
        <end position="298"/>
    </location>
</feature>
<dbReference type="Proteomes" id="UP001201812">
    <property type="component" value="Unassembled WGS sequence"/>
</dbReference>
<proteinExistence type="predicted"/>
<keyword evidence="4 6" id="KW-0949">S-adenosyl-L-methionine</keyword>
<keyword evidence="10" id="KW-1185">Reference proteome</keyword>
<evidence type="ECO:0000256" key="6">
    <source>
        <dbReference type="PROSITE-ProRule" id="PRU01015"/>
    </source>
</evidence>
<dbReference type="Gene3D" id="3.40.50.150">
    <property type="entry name" value="Vaccinia Virus protein VP39"/>
    <property type="match status" value="1"/>
</dbReference>
<evidence type="ECO:0000259" key="8">
    <source>
        <dbReference type="PROSITE" id="PS50172"/>
    </source>
</evidence>
<comment type="catalytic activity">
    <reaction evidence="5">
        <text>L-arginyl-[protein] + S-adenosyl-L-methionine = N(omega)-methyl-L-arginyl-[protein] + S-adenosyl-L-homocysteine + H(+)</text>
        <dbReference type="Rhea" id="RHEA:48100"/>
        <dbReference type="Rhea" id="RHEA-COMP:10532"/>
        <dbReference type="Rhea" id="RHEA-COMP:11990"/>
        <dbReference type="ChEBI" id="CHEBI:15378"/>
        <dbReference type="ChEBI" id="CHEBI:29965"/>
        <dbReference type="ChEBI" id="CHEBI:57856"/>
        <dbReference type="ChEBI" id="CHEBI:59789"/>
        <dbReference type="ChEBI" id="CHEBI:65280"/>
    </reaction>
    <physiologicalReaction direction="left-to-right" evidence="5">
        <dbReference type="Rhea" id="RHEA:48101"/>
    </physiologicalReaction>
</comment>
<dbReference type="GO" id="GO:0035242">
    <property type="term" value="F:protein-arginine omega-N asymmetric methyltransferase activity"/>
    <property type="evidence" value="ECO:0007669"/>
    <property type="project" value="UniProtKB-EC"/>
</dbReference>
<dbReference type="GO" id="GO:0005634">
    <property type="term" value="C:nucleus"/>
    <property type="evidence" value="ECO:0007669"/>
    <property type="project" value="TreeGrafter"/>
</dbReference>
<dbReference type="Gene3D" id="2.70.160.11">
    <property type="entry name" value="Hnrnp arginine n-methyltransferase1"/>
    <property type="match status" value="1"/>
</dbReference>
<dbReference type="EMBL" id="JAKKPZ010000005">
    <property type="protein sequence ID" value="KAI1720830.1"/>
    <property type="molecule type" value="Genomic_DNA"/>
</dbReference>
<keyword evidence="2 6" id="KW-0489">Methyltransferase</keyword>
<keyword evidence="3 6" id="KW-0808">Transferase</keyword>
<dbReference type="CDD" id="cd02440">
    <property type="entry name" value="AdoMet_MTases"/>
    <property type="match status" value="1"/>
</dbReference>
<dbReference type="Pfam" id="PF22528">
    <property type="entry name" value="PRMT_C"/>
    <property type="match status" value="1"/>
</dbReference>
<evidence type="ECO:0000256" key="2">
    <source>
        <dbReference type="ARBA" id="ARBA00022603"/>
    </source>
</evidence>
<dbReference type="Gene3D" id="3.40.50.10190">
    <property type="entry name" value="BRCT domain"/>
    <property type="match status" value="2"/>
</dbReference>
<dbReference type="FunFam" id="2.70.160.11:FF:000001">
    <property type="entry name" value="Blast:Protein arginine N-methyltransferase 1"/>
    <property type="match status" value="1"/>
</dbReference>
<dbReference type="PANTHER" id="PTHR11006">
    <property type="entry name" value="PROTEIN ARGININE N-METHYLTRANSFERASE"/>
    <property type="match status" value="1"/>
</dbReference>
<gene>
    <name evidence="9" type="ORF">DdX_05077</name>
</gene>
<dbReference type="SUPFAM" id="SSF52113">
    <property type="entry name" value="BRCT domain"/>
    <property type="match status" value="1"/>
</dbReference>
<dbReference type="InterPro" id="IPR055135">
    <property type="entry name" value="PRMT_dom"/>
</dbReference>
<sequence>MSISSRSGKENDGTTTIFLLKVVPQSGAGFTKFDMDNQNYAFNKLQSAKHVPKWITEDEILSRGPPDRNIYILPRFNENDKVFTHLKKLGCKVYGVPALCSCLEREISLPKSNFIFSLTLNKAVICFTGIPVISVSGFGPAARMDIAHLIELHGGSYSAQMARTTCTHLIAAANSGEKFKKATEWGTVHVVNDKWIRKSIETNYRLPEDRYGFNKHGSKCSTTMANSEATNAIVGDTPKDTPTPIPKRARIPNISMPPTPAQFREPNFMQPNFVEPGLSQPDFSEPDAMDVADPPEEVESPKEADSPQESASHHEPQQMSNNDAMDVADPPEEEMMRLMYKDEVRTKTYQNAIYHNRHLFKDKVVIDVGSGTGILSMFAAKAGARKVFAIEYSNMAIRSREIIKDNKLDHIIEVIHGKVEDITTLPGGIEKADVIISEWMGYCLLYESMLNTVIYARDKWLHEEGVLFPDNAKLYLCAIEDRQYKDDKTNSWENVYGFNMSSIRRMAITEPLVDVVDANQVVTNNGLIKEIDLYTVTVADLSFSVPFSLRVIRNDYVQALVTFFTVEFTKCHKSVVFSTAPQSHYTHWKQAIFYLRDALTVKKHEEIVGSFLVKPNIRNVRDLDFQIHVEFNGELCQLVEENTYTMH</sequence>
<evidence type="ECO:0000256" key="5">
    <source>
        <dbReference type="ARBA" id="ARBA00049303"/>
    </source>
</evidence>
<evidence type="ECO:0000256" key="7">
    <source>
        <dbReference type="SAM" id="MobiDB-lite"/>
    </source>
</evidence>
<dbReference type="InterPro" id="IPR001357">
    <property type="entry name" value="BRCT_dom"/>
</dbReference>
<dbReference type="InterPro" id="IPR049542">
    <property type="entry name" value="TopBP1-like_BRCT0"/>
</dbReference>
<dbReference type="PROSITE" id="PS51678">
    <property type="entry name" value="SAM_MT_PRMT"/>
    <property type="match status" value="1"/>
</dbReference>
<dbReference type="GO" id="GO:0032259">
    <property type="term" value="P:methylation"/>
    <property type="evidence" value="ECO:0007669"/>
    <property type="project" value="UniProtKB-KW"/>
</dbReference>
<dbReference type="InterPro" id="IPR036420">
    <property type="entry name" value="BRCT_dom_sf"/>
</dbReference>
<organism evidence="9 10">
    <name type="scientific">Ditylenchus destructor</name>
    <dbReference type="NCBI Taxonomy" id="166010"/>
    <lineage>
        <taxon>Eukaryota</taxon>
        <taxon>Metazoa</taxon>
        <taxon>Ecdysozoa</taxon>
        <taxon>Nematoda</taxon>
        <taxon>Chromadorea</taxon>
        <taxon>Rhabditida</taxon>
        <taxon>Tylenchina</taxon>
        <taxon>Tylenchomorpha</taxon>
        <taxon>Sphaerularioidea</taxon>
        <taxon>Anguinidae</taxon>
        <taxon>Anguininae</taxon>
        <taxon>Ditylenchus</taxon>
    </lineage>
</organism>
<dbReference type="GO" id="GO:0042054">
    <property type="term" value="F:histone methyltransferase activity"/>
    <property type="evidence" value="ECO:0007669"/>
    <property type="project" value="TreeGrafter"/>
</dbReference>
<evidence type="ECO:0000256" key="1">
    <source>
        <dbReference type="ARBA" id="ARBA00011925"/>
    </source>
</evidence>
<dbReference type="GO" id="GO:0035241">
    <property type="term" value="F:protein-arginine omega-N monomethyltransferase activity"/>
    <property type="evidence" value="ECO:0007669"/>
    <property type="project" value="TreeGrafter"/>
</dbReference>
<feature type="region of interest" description="Disordered" evidence="7">
    <location>
        <begin position="233"/>
        <end position="328"/>
    </location>
</feature>
<dbReference type="InterPro" id="IPR059215">
    <property type="entry name" value="BRCT2_TopBP1-like"/>
</dbReference>
<dbReference type="EC" id="2.1.1.319" evidence="1"/>
<evidence type="ECO:0000256" key="3">
    <source>
        <dbReference type="ARBA" id="ARBA00022679"/>
    </source>
</evidence>
<dbReference type="Pfam" id="PF12738">
    <property type="entry name" value="PTCB-BRCT"/>
    <property type="match status" value="1"/>
</dbReference>
<dbReference type="AlphaFoldDB" id="A0AAD4NC26"/>
<name>A0AAD4NC26_9BILA</name>
<dbReference type="PANTHER" id="PTHR11006:SF124">
    <property type="entry name" value="ARGININE METHYLTRANSFERASE 1-RELATED"/>
    <property type="match status" value="1"/>
</dbReference>
<feature type="domain" description="BRCT" evidence="8">
    <location>
        <begin position="127"/>
        <end position="213"/>
    </location>
</feature>
<accession>A0AAD4NC26</accession>
<dbReference type="FunFam" id="3.40.50.150:FF:000003">
    <property type="entry name" value="Blast:Protein arginine N-methyltransferase 1"/>
    <property type="match status" value="1"/>
</dbReference>
<dbReference type="InterPro" id="IPR029063">
    <property type="entry name" value="SAM-dependent_MTases_sf"/>
</dbReference>
<dbReference type="InterPro" id="IPR025799">
    <property type="entry name" value="Arg_MeTrfase"/>
</dbReference>
<evidence type="ECO:0000313" key="9">
    <source>
        <dbReference type="EMBL" id="KAI1720830.1"/>
    </source>
</evidence>
<reference evidence="9" key="1">
    <citation type="submission" date="2022-01" db="EMBL/GenBank/DDBJ databases">
        <title>Genome Sequence Resource for Two Populations of Ditylenchus destructor, the Migratory Endoparasitic Phytonematode.</title>
        <authorList>
            <person name="Zhang H."/>
            <person name="Lin R."/>
            <person name="Xie B."/>
        </authorList>
    </citation>
    <scope>NUCLEOTIDE SEQUENCE</scope>
    <source>
        <strain evidence="9">BazhouSP</strain>
    </source>
</reference>
<dbReference type="CDD" id="cd17731">
    <property type="entry name" value="BRCT_TopBP1_rpt2_like"/>
    <property type="match status" value="1"/>
</dbReference>
<dbReference type="SUPFAM" id="SSF53335">
    <property type="entry name" value="S-adenosyl-L-methionine-dependent methyltransferases"/>
    <property type="match status" value="1"/>
</dbReference>
<feature type="compositionally biased region" description="Basic and acidic residues" evidence="7">
    <location>
        <begin position="299"/>
        <end position="316"/>
    </location>
</feature>
<protein>
    <recommendedName>
        <fullName evidence="1">type I protein arginine methyltransferase</fullName>
        <ecNumber evidence="1">2.1.1.319</ecNumber>
    </recommendedName>
</protein>
<comment type="caution">
    <text evidence="9">The sequence shown here is derived from an EMBL/GenBank/DDBJ whole genome shotgun (WGS) entry which is preliminary data.</text>
</comment>
<dbReference type="Pfam" id="PF21298">
    <property type="entry name" value="TopBP1_BRCT0"/>
    <property type="match status" value="1"/>
</dbReference>
<dbReference type="Pfam" id="PF06325">
    <property type="entry name" value="PrmA"/>
    <property type="match status" value="1"/>
</dbReference>